<reference evidence="3" key="1">
    <citation type="submission" date="2016-11" db="UniProtKB">
        <authorList>
            <consortium name="WormBaseParasite"/>
        </authorList>
    </citation>
    <scope>IDENTIFICATION</scope>
</reference>
<dbReference type="InterPro" id="IPR029033">
    <property type="entry name" value="His_PPase_superfam"/>
</dbReference>
<keyword evidence="2" id="KW-1185">Reference proteome</keyword>
<comment type="similarity">
    <text evidence="1">Belongs to the histidine acid phosphatase family.</text>
</comment>
<dbReference type="eggNOG" id="KOG3720">
    <property type="taxonomic scope" value="Eukaryota"/>
</dbReference>
<dbReference type="InterPro" id="IPR050645">
    <property type="entry name" value="Histidine_acid_phosphatase"/>
</dbReference>
<dbReference type="PANTHER" id="PTHR11567">
    <property type="entry name" value="ACID PHOSPHATASE-RELATED"/>
    <property type="match status" value="1"/>
</dbReference>
<evidence type="ECO:0000313" key="3">
    <source>
        <dbReference type="WBParaSite" id="Csp11.Scaffold535.g3244.t1"/>
    </source>
</evidence>
<evidence type="ECO:0000256" key="1">
    <source>
        <dbReference type="ARBA" id="ARBA00005375"/>
    </source>
</evidence>
<protein>
    <submittedName>
        <fullName evidence="3">Sulfatase</fullName>
    </submittedName>
</protein>
<dbReference type="SUPFAM" id="SSF53254">
    <property type="entry name" value="Phosphoglycerate mutase-like"/>
    <property type="match status" value="1"/>
</dbReference>
<dbReference type="Proteomes" id="UP000095282">
    <property type="component" value="Unplaced"/>
</dbReference>
<dbReference type="GO" id="GO:0016791">
    <property type="term" value="F:phosphatase activity"/>
    <property type="evidence" value="ECO:0007669"/>
    <property type="project" value="TreeGrafter"/>
</dbReference>
<dbReference type="AlphaFoldDB" id="A0A1I7T7S7"/>
<evidence type="ECO:0000313" key="2">
    <source>
        <dbReference type="Proteomes" id="UP000095282"/>
    </source>
</evidence>
<dbReference type="STRING" id="1561998.A0A1I7T7S7"/>
<dbReference type="WBParaSite" id="Csp11.Scaffold535.g3244.t1">
    <property type="protein sequence ID" value="Csp11.Scaffold535.g3244.t1"/>
    <property type="gene ID" value="Csp11.Scaffold535.g3244"/>
</dbReference>
<proteinExistence type="inferred from homology"/>
<dbReference type="Gene3D" id="3.40.50.1240">
    <property type="entry name" value="Phosphoglycerate mutase-like"/>
    <property type="match status" value="1"/>
</dbReference>
<name>A0A1I7T7S7_9PELO</name>
<dbReference type="PANTHER" id="PTHR11567:SF206">
    <property type="entry name" value="HISTIDINE ACID PHOSPHATASE-RELATED"/>
    <property type="match status" value="1"/>
</dbReference>
<organism evidence="2 3">
    <name type="scientific">Caenorhabditis tropicalis</name>
    <dbReference type="NCBI Taxonomy" id="1561998"/>
    <lineage>
        <taxon>Eukaryota</taxon>
        <taxon>Metazoa</taxon>
        <taxon>Ecdysozoa</taxon>
        <taxon>Nematoda</taxon>
        <taxon>Chromadorea</taxon>
        <taxon>Rhabditida</taxon>
        <taxon>Rhabditina</taxon>
        <taxon>Rhabditomorpha</taxon>
        <taxon>Rhabditoidea</taxon>
        <taxon>Rhabditidae</taxon>
        <taxon>Peloderinae</taxon>
        <taxon>Caenorhabditis</taxon>
    </lineage>
</organism>
<dbReference type="InterPro" id="IPR000560">
    <property type="entry name" value="His_Pase_clade-2"/>
</dbReference>
<dbReference type="Pfam" id="PF00328">
    <property type="entry name" value="His_Phos_2"/>
    <property type="match status" value="1"/>
</dbReference>
<accession>A0A1I7T7S7</accession>
<sequence>MLSNQVLSTTPTEPSHDNTYFKALDKLQTILNSNFQLWRHGDRSALSPLYPIFESNWTFGGGRFGQLTPLGMAQMKDLGALYRKKYVEDQEFLSHRYIGNEV</sequence>